<proteinExistence type="predicted"/>
<dbReference type="GO" id="GO:0005634">
    <property type="term" value="C:nucleus"/>
    <property type="evidence" value="ECO:0007669"/>
    <property type="project" value="UniProtKB-SubCell"/>
</dbReference>
<dbReference type="GO" id="GO:0010152">
    <property type="term" value="P:pollen maturation"/>
    <property type="evidence" value="ECO:0007669"/>
    <property type="project" value="UniProtKB-ARBA"/>
</dbReference>
<keyword evidence="6" id="KW-0175">Coiled coil</keyword>
<protein>
    <recommendedName>
        <fullName evidence="8">MADS-box domain-containing protein</fullName>
    </recommendedName>
</protein>
<accession>A0AAV7ER57</accession>
<sequence>MGPDEAQSSQEKERGAKLIRHAGDEYPRAPSDGSPNIRKRNLNFSKQKVKNRMKVGGGVGGQELREHPEDPTHVGTFDAEVQKTLFDGNDGLEGGGAEIRVLLEGLGGVDIETFEIEELLAEAEAGVGAGMGEGGRRSDGFQRDEAVEIKASEGRTLKRFSALRVFSLFSIIFSYTNSIWERPEFGRFWVSVSRMGRVKLKIKKLESSNNRCVTYSKRKTGIMKKAKELSILCDIDIALLMFSPNGKPSLCLGERSSSNIEDVISRFAQLTPQERAKRKLESLETLKKTFKKLDHDVNVQDFLGTGTQTVEELTNQSRLLQAQVAEMHKKLSYYSNPEKINNLDQIRLMEETLRDSINRVQTHKVNFEKQQLMSLECGQFQNGMHLPLAMGGEQQAQTLSWLANNDGRAILMTENPNLVSHRDIECSSSAPVPSFSSYFNNGKTEMDTSGQEGGTLNELNPNECLRLQLGGQFPYEPYNLNLIDEKKFKPEGDMLHEQSVDYHVSGFEQSRPEYDANHHSWASTSGHCGVPMFEEHTFQQQPN</sequence>
<keyword evidence="4" id="KW-0804">Transcription</keyword>
<organism evidence="9 10">
    <name type="scientific">Aristolochia fimbriata</name>
    <name type="common">White veined hardy Dutchman's pipe vine</name>
    <dbReference type="NCBI Taxonomy" id="158543"/>
    <lineage>
        <taxon>Eukaryota</taxon>
        <taxon>Viridiplantae</taxon>
        <taxon>Streptophyta</taxon>
        <taxon>Embryophyta</taxon>
        <taxon>Tracheophyta</taxon>
        <taxon>Spermatophyta</taxon>
        <taxon>Magnoliopsida</taxon>
        <taxon>Magnoliidae</taxon>
        <taxon>Piperales</taxon>
        <taxon>Aristolochiaceae</taxon>
        <taxon>Aristolochia</taxon>
    </lineage>
</organism>
<keyword evidence="3" id="KW-0238">DNA-binding</keyword>
<dbReference type="Pfam" id="PF00319">
    <property type="entry name" value="SRF-TF"/>
    <property type="match status" value="1"/>
</dbReference>
<dbReference type="EMBL" id="JAINDJ010000004">
    <property type="protein sequence ID" value="KAG9451357.1"/>
    <property type="molecule type" value="Genomic_DNA"/>
</dbReference>
<evidence type="ECO:0000256" key="6">
    <source>
        <dbReference type="SAM" id="Coils"/>
    </source>
</evidence>
<dbReference type="GO" id="GO:0080092">
    <property type="term" value="P:regulation of pollen tube growth"/>
    <property type="evidence" value="ECO:0007669"/>
    <property type="project" value="UniProtKB-ARBA"/>
</dbReference>
<dbReference type="SMART" id="SM00432">
    <property type="entry name" value="MADS"/>
    <property type="match status" value="1"/>
</dbReference>
<dbReference type="PROSITE" id="PS50066">
    <property type="entry name" value="MADS_BOX_2"/>
    <property type="match status" value="1"/>
</dbReference>
<dbReference type="FunFam" id="3.40.1810.10:FF:000010">
    <property type="entry name" value="Agamous-like MADS-box protein AGL30"/>
    <property type="match status" value="1"/>
</dbReference>
<evidence type="ECO:0000256" key="2">
    <source>
        <dbReference type="ARBA" id="ARBA00023015"/>
    </source>
</evidence>
<dbReference type="InterPro" id="IPR036879">
    <property type="entry name" value="TF_MADSbox_sf"/>
</dbReference>
<reference evidence="9 10" key="1">
    <citation type="submission" date="2021-07" db="EMBL/GenBank/DDBJ databases">
        <title>The Aristolochia fimbriata genome: insights into angiosperm evolution, floral development and chemical biosynthesis.</title>
        <authorList>
            <person name="Jiao Y."/>
        </authorList>
    </citation>
    <scope>NUCLEOTIDE SEQUENCE [LARGE SCALE GENOMIC DNA]</scope>
    <source>
        <strain evidence="9">IBCAS-2021</strain>
        <tissue evidence="9">Leaf</tissue>
    </source>
</reference>
<feature type="compositionally biased region" description="Basic residues" evidence="7">
    <location>
        <begin position="37"/>
        <end position="53"/>
    </location>
</feature>
<dbReference type="AlphaFoldDB" id="A0AAV7ER57"/>
<evidence type="ECO:0000256" key="4">
    <source>
        <dbReference type="ARBA" id="ARBA00023163"/>
    </source>
</evidence>
<evidence type="ECO:0000259" key="8">
    <source>
        <dbReference type="PROSITE" id="PS50066"/>
    </source>
</evidence>
<dbReference type="InterPro" id="IPR002100">
    <property type="entry name" value="TF_MADSbox"/>
</dbReference>
<dbReference type="Gene3D" id="3.40.1810.10">
    <property type="entry name" value="Transcription factor, MADS-box"/>
    <property type="match status" value="1"/>
</dbReference>
<dbReference type="PRINTS" id="PR00404">
    <property type="entry name" value="MADSDOMAIN"/>
</dbReference>
<keyword evidence="5" id="KW-0539">Nucleus</keyword>
<feature type="domain" description="MADS-box" evidence="8">
    <location>
        <begin position="195"/>
        <end position="247"/>
    </location>
</feature>
<dbReference type="Proteomes" id="UP000825729">
    <property type="component" value="Unassembled WGS sequence"/>
</dbReference>
<evidence type="ECO:0000313" key="10">
    <source>
        <dbReference type="Proteomes" id="UP000825729"/>
    </source>
</evidence>
<feature type="region of interest" description="Disordered" evidence="7">
    <location>
        <begin position="1"/>
        <end position="70"/>
    </location>
</feature>
<evidence type="ECO:0000256" key="5">
    <source>
        <dbReference type="ARBA" id="ARBA00023242"/>
    </source>
</evidence>
<keyword evidence="2" id="KW-0805">Transcription regulation</keyword>
<feature type="compositionally biased region" description="Basic and acidic residues" evidence="7">
    <location>
        <begin position="10"/>
        <end position="27"/>
    </location>
</feature>
<comment type="subcellular location">
    <subcellularLocation>
        <location evidence="1">Nucleus</location>
    </subcellularLocation>
</comment>
<keyword evidence="10" id="KW-1185">Reference proteome</keyword>
<dbReference type="PANTHER" id="PTHR48019">
    <property type="entry name" value="SERUM RESPONSE FACTOR HOMOLOG"/>
    <property type="match status" value="1"/>
</dbReference>
<evidence type="ECO:0000256" key="1">
    <source>
        <dbReference type="ARBA" id="ARBA00004123"/>
    </source>
</evidence>
<evidence type="ECO:0000256" key="7">
    <source>
        <dbReference type="SAM" id="MobiDB-lite"/>
    </source>
</evidence>
<dbReference type="GO" id="GO:0003677">
    <property type="term" value="F:DNA binding"/>
    <property type="evidence" value="ECO:0007669"/>
    <property type="project" value="UniProtKB-KW"/>
</dbReference>
<dbReference type="SUPFAM" id="SSF55455">
    <property type="entry name" value="SRF-like"/>
    <property type="match status" value="1"/>
</dbReference>
<dbReference type="GO" id="GO:0046983">
    <property type="term" value="F:protein dimerization activity"/>
    <property type="evidence" value="ECO:0007669"/>
    <property type="project" value="InterPro"/>
</dbReference>
<comment type="caution">
    <text evidence="9">The sequence shown here is derived from an EMBL/GenBank/DDBJ whole genome shotgun (WGS) entry which is preliminary data.</text>
</comment>
<evidence type="ECO:0000313" key="9">
    <source>
        <dbReference type="EMBL" id="KAG9451357.1"/>
    </source>
</evidence>
<gene>
    <name evidence="9" type="ORF">H6P81_011322</name>
</gene>
<dbReference type="InterPro" id="IPR050142">
    <property type="entry name" value="MADS-box/MEF2_TF"/>
</dbReference>
<evidence type="ECO:0000256" key="3">
    <source>
        <dbReference type="ARBA" id="ARBA00023125"/>
    </source>
</evidence>
<name>A0AAV7ER57_ARIFI</name>
<feature type="coiled-coil region" evidence="6">
    <location>
        <begin position="273"/>
        <end position="330"/>
    </location>
</feature>